<dbReference type="Proteomes" id="UP000677228">
    <property type="component" value="Unassembled WGS sequence"/>
</dbReference>
<reference evidence="1" key="1">
    <citation type="submission" date="2021-02" db="EMBL/GenBank/DDBJ databases">
        <authorList>
            <person name="Nowell W R."/>
        </authorList>
    </citation>
    <scope>NUCLEOTIDE SEQUENCE</scope>
</reference>
<evidence type="ECO:0000313" key="2">
    <source>
        <dbReference type="EMBL" id="CAF4280533.1"/>
    </source>
</evidence>
<accession>A0A8S2FK21</accession>
<dbReference type="Proteomes" id="UP000682733">
    <property type="component" value="Unassembled WGS sequence"/>
</dbReference>
<name>A0A8S2FK21_9BILA</name>
<protein>
    <submittedName>
        <fullName evidence="1">Uncharacterized protein</fullName>
    </submittedName>
</protein>
<dbReference type="AlphaFoldDB" id="A0A8S2FK21"/>
<organism evidence="1 3">
    <name type="scientific">Didymodactylos carnosus</name>
    <dbReference type="NCBI Taxonomy" id="1234261"/>
    <lineage>
        <taxon>Eukaryota</taxon>
        <taxon>Metazoa</taxon>
        <taxon>Spiralia</taxon>
        <taxon>Gnathifera</taxon>
        <taxon>Rotifera</taxon>
        <taxon>Eurotatoria</taxon>
        <taxon>Bdelloidea</taxon>
        <taxon>Philodinida</taxon>
        <taxon>Philodinidae</taxon>
        <taxon>Didymodactylos</taxon>
    </lineage>
</organism>
<evidence type="ECO:0000313" key="1">
    <source>
        <dbReference type="EMBL" id="CAF1491343.1"/>
    </source>
</evidence>
<comment type="caution">
    <text evidence="1">The sequence shown here is derived from an EMBL/GenBank/DDBJ whole genome shotgun (WGS) entry which is preliminary data.</text>
</comment>
<dbReference type="EMBL" id="CAJOBA010055103">
    <property type="protein sequence ID" value="CAF4280533.1"/>
    <property type="molecule type" value="Genomic_DNA"/>
</dbReference>
<evidence type="ECO:0000313" key="3">
    <source>
        <dbReference type="Proteomes" id="UP000677228"/>
    </source>
</evidence>
<gene>
    <name evidence="1" type="ORF">OVA965_LOCUS36512</name>
    <name evidence="2" type="ORF">TMI583_LOCUS37524</name>
</gene>
<sequence>MSTTKIRTCGHVSIYNGTECKHCLTLFCPKCYLKHVDEIKEQMIEYIKKIKEIIMRYDNNAHAQQKWMKHLSQDLNNLTCYINCSSQRLPTVQWLRHIKDLTDGFDFDIDVLCLFFMELRQALR</sequence>
<proteinExistence type="predicted"/>
<dbReference type="EMBL" id="CAJNOK010033142">
    <property type="protein sequence ID" value="CAF1491343.1"/>
    <property type="molecule type" value="Genomic_DNA"/>
</dbReference>